<keyword evidence="2" id="KW-1185">Reference proteome</keyword>
<dbReference type="InterPro" id="IPR021377">
    <property type="entry name" value="DUF3006"/>
</dbReference>
<evidence type="ECO:0000313" key="2">
    <source>
        <dbReference type="Proteomes" id="UP000308037"/>
    </source>
</evidence>
<comment type="caution">
    <text evidence="1">The sequence shown here is derived from an EMBL/GenBank/DDBJ whole genome shotgun (WGS) entry which is preliminary data.</text>
</comment>
<dbReference type="Proteomes" id="UP000308037">
    <property type="component" value="Unassembled WGS sequence"/>
</dbReference>
<evidence type="ECO:0000313" key="1">
    <source>
        <dbReference type="EMBL" id="TKR28383.1"/>
    </source>
</evidence>
<sequence>MLVGVLLAVLVLLVVVTVADSNSGRTAVVDRLGSDYAVLLLAESGETTDQRVVDPNVLPEAGRHEGAVLYLDDDGYRYSESATIRRECRHSRRFDALAERLS</sequence>
<reference evidence="1 2" key="1">
    <citation type="submission" date="2019-04" db="EMBL/GenBank/DDBJ databases">
        <title>Natronomonas sp. F20-122 a newhaloarchaeon isolated from a saline saltern of Isla Bacuta, Huelva, Spain.</title>
        <authorList>
            <person name="Duran-Viseras A."/>
            <person name="Sanchez-Porro C."/>
            <person name="Ventosa A."/>
        </authorList>
    </citation>
    <scope>NUCLEOTIDE SEQUENCE [LARGE SCALE GENOMIC DNA]</scope>
    <source>
        <strain evidence="1 2">F20-122</strain>
    </source>
</reference>
<organism evidence="1 2">
    <name type="scientific">Natronomonas salsuginis</name>
    <dbReference type="NCBI Taxonomy" id="2217661"/>
    <lineage>
        <taxon>Archaea</taxon>
        <taxon>Methanobacteriati</taxon>
        <taxon>Methanobacteriota</taxon>
        <taxon>Stenosarchaea group</taxon>
        <taxon>Halobacteria</taxon>
        <taxon>Halobacteriales</taxon>
        <taxon>Natronomonadaceae</taxon>
        <taxon>Natronomonas</taxon>
    </lineage>
</organism>
<dbReference type="OrthoDB" id="299121at2157"/>
<dbReference type="EMBL" id="QKNX01000001">
    <property type="protein sequence ID" value="TKR28383.1"/>
    <property type="molecule type" value="Genomic_DNA"/>
</dbReference>
<name>A0A4V5ZPN0_9EURY</name>
<protein>
    <submittedName>
        <fullName evidence="1">DUF3006 domain-containing protein</fullName>
    </submittedName>
</protein>
<gene>
    <name evidence="1" type="ORF">DM868_00665</name>
</gene>
<accession>A0A4V5ZPN0</accession>
<proteinExistence type="predicted"/>
<dbReference type="AlphaFoldDB" id="A0A4V5ZPN0"/>
<dbReference type="Pfam" id="PF11213">
    <property type="entry name" value="DUF3006"/>
    <property type="match status" value="1"/>
</dbReference>